<proteinExistence type="predicted"/>
<feature type="transmembrane region" description="Helical" evidence="1">
    <location>
        <begin position="16"/>
        <end position="33"/>
    </location>
</feature>
<reference evidence="2 3" key="1">
    <citation type="submission" date="2017-11" db="EMBL/GenBank/DDBJ databases">
        <title>Genome-resolved metagenomics identifies genetic mobility, metabolic interactions, and unexpected diversity in perchlorate-reducing communities.</title>
        <authorList>
            <person name="Barnum T.P."/>
            <person name="Figueroa I.A."/>
            <person name="Carlstrom C.I."/>
            <person name="Lucas L.N."/>
            <person name="Engelbrektson A.L."/>
            <person name="Coates J.D."/>
        </authorList>
    </citation>
    <scope>NUCLEOTIDE SEQUENCE [LARGE SCALE GENOMIC DNA]</scope>
    <source>
        <strain evidence="2">BM706</strain>
    </source>
</reference>
<dbReference type="AlphaFoldDB" id="A0A2N5ZBG1"/>
<gene>
    <name evidence="2" type="ORF">C0601_11495</name>
</gene>
<accession>A0A2N5ZBG1</accession>
<protein>
    <submittedName>
        <fullName evidence="2">Uncharacterized protein</fullName>
    </submittedName>
</protein>
<dbReference type="Proteomes" id="UP000234857">
    <property type="component" value="Unassembled WGS sequence"/>
</dbReference>
<dbReference type="EMBL" id="PKTG01000123">
    <property type="protein sequence ID" value="PLX15979.1"/>
    <property type="molecule type" value="Genomic_DNA"/>
</dbReference>
<sequence length="234" mass="27338">MEEENNIFKYKNNLRLIYVLLFIFFILFLSVHASEKVLLRYIKDSQLISYYSGVVENSINNQPSADIKLAIKSQRLPQGEIKSVVQFVLSIQNKRFGPLEQTLEYDFMGNFKSKKDIDPNDKGRYIDLSVFFPHFPVDRIEEGTEWKELKELSDFAGDNVDVIILNKIMKLNSEENTVKIKSKGLNNKKTYYILRDIVFDYKVGEIKSSKIRILNKETEKGQITSTMEINKEKK</sequence>
<keyword evidence="1" id="KW-1133">Transmembrane helix</keyword>
<keyword evidence="1" id="KW-0472">Membrane</keyword>
<evidence type="ECO:0000313" key="2">
    <source>
        <dbReference type="EMBL" id="PLX15979.1"/>
    </source>
</evidence>
<evidence type="ECO:0000313" key="3">
    <source>
        <dbReference type="Proteomes" id="UP000234857"/>
    </source>
</evidence>
<comment type="caution">
    <text evidence="2">The sequence shown here is derived from an EMBL/GenBank/DDBJ whole genome shotgun (WGS) entry which is preliminary data.</text>
</comment>
<evidence type="ECO:0000256" key="1">
    <source>
        <dbReference type="SAM" id="Phobius"/>
    </source>
</evidence>
<keyword evidence="1" id="KW-0812">Transmembrane</keyword>
<organism evidence="2 3">
    <name type="scientific">Muiribacterium halophilum</name>
    <dbReference type="NCBI Taxonomy" id="2053465"/>
    <lineage>
        <taxon>Bacteria</taxon>
        <taxon>Candidatus Muiribacteriota</taxon>
        <taxon>Candidatus Muiribacteriia</taxon>
        <taxon>Candidatus Muiribacteriales</taxon>
        <taxon>Candidatus Muiribacteriaceae</taxon>
        <taxon>Candidatus Muiribacterium</taxon>
    </lineage>
</organism>
<name>A0A2N5ZBG1_MUIH1</name>